<evidence type="ECO:0000256" key="1">
    <source>
        <dbReference type="SAM" id="Phobius"/>
    </source>
</evidence>
<evidence type="ECO:0008006" key="4">
    <source>
        <dbReference type="Google" id="ProtNLM"/>
    </source>
</evidence>
<feature type="transmembrane region" description="Helical" evidence="1">
    <location>
        <begin position="45"/>
        <end position="66"/>
    </location>
</feature>
<dbReference type="KEGG" id="amyt:AMYT_0208"/>
<dbReference type="EMBL" id="NXID01000027">
    <property type="protein sequence ID" value="RXK15519.1"/>
    <property type="molecule type" value="Genomic_DNA"/>
</dbReference>
<keyword evidence="1" id="KW-0472">Membrane</keyword>
<accession>A0AAX2AER7</accession>
<dbReference type="AlphaFoldDB" id="A0AAX2AER7"/>
<protein>
    <recommendedName>
        <fullName evidence="4">DUF2798 domain-containing protein</fullName>
    </recommendedName>
</protein>
<name>A0AAX2AER7_9BACT</name>
<organism evidence="2 3">
    <name type="scientific">Malaciobacter mytili LMG 24559</name>
    <dbReference type="NCBI Taxonomy" id="1032238"/>
    <lineage>
        <taxon>Bacteria</taxon>
        <taxon>Pseudomonadati</taxon>
        <taxon>Campylobacterota</taxon>
        <taxon>Epsilonproteobacteria</taxon>
        <taxon>Campylobacterales</taxon>
        <taxon>Arcobacteraceae</taxon>
        <taxon>Malaciobacter</taxon>
    </lineage>
</organism>
<dbReference type="RefSeq" id="WP_114840720.1">
    <property type="nucleotide sequence ID" value="NZ_CP031219.1"/>
</dbReference>
<keyword evidence="1" id="KW-1133">Transmembrane helix</keyword>
<evidence type="ECO:0000313" key="2">
    <source>
        <dbReference type="EMBL" id="RXK15519.1"/>
    </source>
</evidence>
<dbReference type="Proteomes" id="UP000290092">
    <property type="component" value="Unassembled WGS sequence"/>
</dbReference>
<evidence type="ECO:0000313" key="3">
    <source>
        <dbReference type="Proteomes" id="UP000290092"/>
    </source>
</evidence>
<keyword evidence="1" id="KW-0812">Transmembrane</keyword>
<gene>
    <name evidence="2" type="ORF">CP985_08275</name>
</gene>
<keyword evidence="3" id="KW-1185">Reference proteome</keyword>
<sequence>MKKEILIYLTILIFASSLMHFEEFTSHFFQHIINLKTAGAYGLTYFHPFVFTFIIYIIILLPRIVIKKIFTYKINKK</sequence>
<proteinExistence type="predicted"/>
<reference evidence="2 3" key="1">
    <citation type="submission" date="2017-09" db="EMBL/GenBank/DDBJ databases">
        <title>Genomics of the genus Arcobacter.</title>
        <authorList>
            <person name="Perez-Cataluna A."/>
            <person name="Figueras M.J."/>
            <person name="Salas-Masso N."/>
        </authorList>
    </citation>
    <scope>NUCLEOTIDE SEQUENCE [LARGE SCALE GENOMIC DNA]</scope>
    <source>
        <strain evidence="2 3">CECT 7386</strain>
    </source>
</reference>
<comment type="caution">
    <text evidence="2">The sequence shown here is derived from an EMBL/GenBank/DDBJ whole genome shotgun (WGS) entry which is preliminary data.</text>
</comment>